<keyword evidence="5 7" id="KW-0472">Membrane</keyword>
<reference evidence="9 10" key="1">
    <citation type="submission" date="2020-04" db="EMBL/GenBank/DDBJ databases">
        <title>Plant Genome Project.</title>
        <authorList>
            <person name="Zhang R.-G."/>
        </authorList>
    </citation>
    <scope>NUCLEOTIDE SEQUENCE [LARGE SCALE GENOMIC DNA]</scope>
    <source>
        <strain evidence="9">YNK0</strain>
        <tissue evidence="9">Leaf</tissue>
    </source>
</reference>
<evidence type="ECO:0000256" key="3">
    <source>
        <dbReference type="ARBA" id="ARBA00022970"/>
    </source>
</evidence>
<feature type="transmembrane region" description="Helical" evidence="7">
    <location>
        <begin position="279"/>
        <end position="296"/>
    </location>
</feature>
<keyword evidence="2 7" id="KW-0812">Transmembrane</keyword>
<feature type="transmembrane region" description="Helical" evidence="7">
    <location>
        <begin position="437"/>
        <end position="459"/>
    </location>
</feature>
<feature type="compositionally biased region" description="Low complexity" evidence="6">
    <location>
        <begin position="41"/>
        <end position="51"/>
    </location>
</feature>
<dbReference type="Proteomes" id="UP000655225">
    <property type="component" value="Unassembled WGS sequence"/>
</dbReference>
<feature type="transmembrane region" description="Helical" evidence="7">
    <location>
        <begin position="410"/>
        <end position="431"/>
    </location>
</feature>
<keyword evidence="10" id="KW-1185">Reference proteome</keyword>
<accession>A0A834YUK8</accession>
<dbReference type="GO" id="GO:0015179">
    <property type="term" value="F:L-amino acid transmembrane transporter activity"/>
    <property type="evidence" value="ECO:0007669"/>
    <property type="project" value="TreeGrafter"/>
</dbReference>
<protein>
    <recommendedName>
        <fullName evidence="8">Amino acid transporter transmembrane domain-containing protein</fullName>
    </recommendedName>
</protein>
<evidence type="ECO:0000256" key="2">
    <source>
        <dbReference type="ARBA" id="ARBA00022692"/>
    </source>
</evidence>
<comment type="subcellular location">
    <subcellularLocation>
        <location evidence="1">Membrane</location>
        <topology evidence="1">Multi-pass membrane protein</topology>
    </subcellularLocation>
</comment>
<evidence type="ECO:0000313" key="9">
    <source>
        <dbReference type="EMBL" id="KAF8392948.1"/>
    </source>
</evidence>
<dbReference type="PANTHER" id="PTHR22950:SF701">
    <property type="entry name" value="AMINO ACID TRANSPORTER AVT1A-LIKE"/>
    <property type="match status" value="1"/>
</dbReference>
<feature type="region of interest" description="Disordered" evidence="6">
    <location>
        <begin position="1"/>
        <end position="51"/>
    </location>
</feature>
<feature type="transmembrane region" description="Helical" evidence="7">
    <location>
        <begin position="183"/>
        <end position="207"/>
    </location>
</feature>
<keyword evidence="3" id="KW-0029">Amino-acid transport</keyword>
<evidence type="ECO:0000256" key="6">
    <source>
        <dbReference type="SAM" id="MobiDB-lite"/>
    </source>
</evidence>
<dbReference type="OrthoDB" id="655540at2759"/>
<feature type="transmembrane region" description="Helical" evidence="7">
    <location>
        <begin position="337"/>
        <end position="357"/>
    </location>
</feature>
<feature type="transmembrane region" description="Helical" evidence="7">
    <location>
        <begin position="471"/>
        <end position="493"/>
    </location>
</feature>
<evidence type="ECO:0000256" key="1">
    <source>
        <dbReference type="ARBA" id="ARBA00004141"/>
    </source>
</evidence>
<feature type="domain" description="Amino acid transporter transmembrane" evidence="8">
    <location>
        <begin position="153"/>
        <end position="359"/>
    </location>
</feature>
<keyword evidence="4 7" id="KW-1133">Transmembrane helix</keyword>
<evidence type="ECO:0000256" key="4">
    <source>
        <dbReference type="ARBA" id="ARBA00022989"/>
    </source>
</evidence>
<organism evidence="9 10">
    <name type="scientific">Tetracentron sinense</name>
    <name type="common">Spur-leaf</name>
    <dbReference type="NCBI Taxonomy" id="13715"/>
    <lineage>
        <taxon>Eukaryota</taxon>
        <taxon>Viridiplantae</taxon>
        <taxon>Streptophyta</taxon>
        <taxon>Embryophyta</taxon>
        <taxon>Tracheophyta</taxon>
        <taxon>Spermatophyta</taxon>
        <taxon>Magnoliopsida</taxon>
        <taxon>Trochodendrales</taxon>
        <taxon>Trochodendraceae</taxon>
        <taxon>Tetracentron</taxon>
    </lineage>
</organism>
<dbReference type="PANTHER" id="PTHR22950">
    <property type="entry name" value="AMINO ACID TRANSPORTER"/>
    <property type="match status" value="1"/>
</dbReference>
<feature type="transmembrane region" description="Helical" evidence="7">
    <location>
        <begin position="302"/>
        <end position="325"/>
    </location>
</feature>
<evidence type="ECO:0000259" key="8">
    <source>
        <dbReference type="Pfam" id="PF01490"/>
    </source>
</evidence>
<keyword evidence="3" id="KW-0813">Transport</keyword>
<dbReference type="AlphaFoldDB" id="A0A834YUK8"/>
<name>A0A834YUK8_TETSI</name>
<comment type="caution">
    <text evidence="9">The sequence shown here is derived from an EMBL/GenBank/DDBJ whole genome shotgun (WGS) entry which is preliminary data.</text>
</comment>
<proteinExistence type="predicted"/>
<evidence type="ECO:0000256" key="7">
    <source>
        <dbReference type="SAM" id="Phobius"/>
    </source>
</evidence>
<sequence length="500" mass="54771">MADRDSEFFMENGEDEEIGENRDFSSSSDEEIGESERGRSSHSSPFPSQQWPQSYSAHVKFLCGRKATDSYTITASPNFGILHRAPNIRYSSSDIGTKSSLDLDAKSPLLSDFERVYQKEDSDKILRTRSLWSEEKGSLHEQLNGDLPIGQGCSFTQTVFNGVNVLAGVGLLSTPFTVREAGWASLALLFLFAVVCCYTGVLLRYCFESKEGILSYPDIGEAAFGRYGRLFLSIVLYTELYVSGVQSYCVEFIILEGDNLTRLFPEASLDWAGFHLDSVHFFGIVTAVIVLPTVWLRDLRVISYLSAGGVLATVLIFISVVFVGTSDGIGFHQTGSVVNWSGLPFAIGVYGFCYSGHSLSLMYCNIWGHCNYGISHVWSRLSILSPNILLAISIPKSLEELLPVGVSNSFWCFVLLRTGLVISTVCVAFLLPFFGLVMALIGSLLSILIAVIMPALCFLKVARKNASRLQVTLSVVIVALGVISTVLGTYSSLSQIVSSY</sequence>
<dbReference type="GO" id="GO:0005774">
    <property type="term" value="C:vacuolar membrane"/>
    <property type="evidence" value="ECO:0007669"/>
    <property type="project" value="TreeGrafter"/>
</dbReference>
<evidence type="ECO:0000256" key="5">
    <source>
        <dbReference type="ARBA" id="ARBA00023136"/>
    </source>
</evidence>
<dbReference type="EMBL" id="JABCRI010000015">
    <property type="protein sequence ID" value="KAF8392948.1"/>
    <property type="molecule type" value="Genomic_DNA"/>
</dbReference>
<dbReference type="OMA" id="NGCAQKY"/>
<evidence type="ECO:0000313" key="10">
    <source>
        <dbReference type="Proteomes" id="UP000655225"/>
    </source>
</evidence>
<dbReference type="Pfam" id="PF01490">
    <property type="entry name" value="Aa_trans"/>
    <property type="match status" value="2"/>
</dbReference>
<dbReference type="InterPro" id="IPR013057">
    <property type="entry name" value="AA_transpt_TM"/>
</dbReference>
<feature type="domain" description="Amino acid transporter transmembrane" evidence="8">
    <location>
        <begin position="409"/>
        <end position="492"/>
    </location>
</feature>
<gene>
    <name evidence="9" type="ORF">HHK36_021188</name>
</gene>